<proteinExistence type="predicted"/>
<organism evidence="1 2">
    <name type="scientific">Galliscardovia ingluviei</name>
    <dbReference type="NCBI Taxonomy" id="1769422"/>
    <lineage>
        <taxon>Bacteria</taxon>
        <taxon>Bacillati</taxon>
        <taxon>Actinomycetota</taxon>
        <taxon>Actinomycetes</taxon>
        <taxon>Bifidobacteriales</taxon>
        <taxon>Bifidobacteriaceae</taxon>
        <taxon>Galliscardovia</taxon>
    </lineage>
</organism>
<dbReference type="AlphaFoldDB" id="A0A8J3AMN7"/>
<sequence length="88" mass="10325">MHNIHAHISTYEYAILRLHMRTHTYKIATLAYTYTHLHVTYTYTIVCTYTVAYTPLQMYKSPSDHVWLTARAFAEGERGEEFTSCFLA</sequence>
<protein>
    <submittedName>
        <fullName evidence="1">Uncharacterized protein</fullName>
    </submittedName>
</protein>
<reference evidence="1" key="2">
    <citation type="submission" date="2020-09" db="EMBL/GenBank/DDBJ databases">
        <authorList>
            <person name="Sun Q."/>
            <person name="Sedlacek I."/>
        </authorList>
    </citation>
    <scope>NUCLEOTIDE SEQUENCE</scope>
    <source>
        <strain evidence="1">CCM 8606</strain>
    </source>
</reference>
<dbReference type="EMBL" id="BMDH01000007">
    <property type="protein sequence ID" value="GGI15534.1"/>
    <property type="molecule type" value="Genomic_DNA"/>
</dbReference>
<dbReference type="Proteomes" id="UP000619536">
    <property type="component" value="Unassembled WGS sequence"/>
</dbReference>
<name>A0A8J3AMN7_9BIFI</name>
<evidence type="ECO:0000313" key="2">
    <source>
        <dbReference type="Proteomes" id="UP000619536"/>
    </source>
</evidence>
<evidence type="ECO:0000313" key="1">
    <source>
        <dbReference type="EMBL" id="GGI15534.1"/>
    </source>
</evidence>
<keyword evidence="2" id="KW-1185">Reference proteome</keyword>
<reference evidence="1" key="1">
    <citation type="journal article" date="2014" name="Int. J. Syst. Evol. Microbiol.">
        <title>Complete genome sequence of Corynebacterium casei LMG S-19264T (=DSM 44701T), isolated from a smear-ripened cheese.</title>
        <authorList>
            <consortium name="US DOE Joint Genome Institute (JGI-PGF)"/>
            <person name="Walter F."/>
            <person name="Albersmeier A."/>
            <person name="Kalinowski J."/>
            <person name="Ruckert C."/>
        </authorList>
    </citation>
    <scope>NUCLEOTIDE SEQUENCE</scope>
    <source>
        <strain evidence="1">CCM 8606</strain>
    </source>
</reference>
<comment type="caution">
    <text evidence="1">The sequence shown here is derived from an EMBL/GenBank/DDBJ whole genome shotgun (WGS) entry which is preliminary data.</text>
</comment>
<gene>
    <name evidence="1" type="ORF">GCM10007377_16370</name>
</gene>
<accession>A0A8J3AMN7</accession>